<protein>
    <submittedName>
        <fullName evidence="1">Uncharacterized protein</fullName>
    </submittedName>
</protein>
<accession>A0A7D5NLD6</accession>
<proteinExistence type="predicted"/>
<evidence type="ECO:0000313" key="2">
    <source>
        <dbReference type="Proteomes" id="UP000042738"/>
    </source>
</evidence>
<dbReference type="Proteomes" id="UP000042738">
    <property type="component" value="Chromosome"/>
</dbReference>
<dbReference type="EMBL" id="CP050855">
    <property type="protein sequence ID" value="QLH63071.1"/>
    <property type="molecule type" value="Genomic_DNA"/>
</dbReference>
<organism evidence="1 2">
    <name type="scientific">Serratia symbiotica</name>
    <dbReference type="NCBI Taxonomy" id="138074"/>
    <lineage>
        <taxon>Bacteria</taxon>
        <taxon>Pseudomonadati</taxon>
        <taxon>Pseudomonadota</taxon>
        <taxon>Gammaproteobacteria</taxon>
        <taxon>Enterobacterales</taxon>
        <taxon>Yersiniaceae</taxon>
        <taxon>Serratia</taxon>
    </lineage>
</organism>
<dbReference type="AlphaFoldDB" id="A0A7D5NLD6"/>
<gene>
    <name evidence="1" type="ORF">SYMBAF_09235</name>
</gene>
<dbReference type="GeneID" id="93736676"/>
<reference evidence="1 2" key="1">
    <citation type="journal article" date="2014" name="Genome Announc.">
        <title>Whole-Genome Sequence of Serratia symbiotica Strain CWBI-2.3T, a Free-Living Symbiont of the Black Bean Aphid Aphis fabae.</title>
        <authorList>
            <person name="Foray V."/>
            <person name="Grigorescu A.S."/>
            <person name="Sabri A."/>
            <person name="Haubruge E."/>
            <person name="Lognay G."/>
            <person name="Francis F."/>
            <person name="Fauconnier M.L."/>
            <person name="Hance T."/>
            <person name="Thonart P."/>
        </authorList>
    </citation>
    <scope>NUCLEOTIDE SEQUENCE [LARGE SCALE GENOMIC DNA]</scope>
    <source>
        <strain evidence="1">CWBI-2.3</strain>
    </source>
</reference>
<dbReference type="RefSeq" id="WP_040264927.1">
    <property type="nucleotide sequence ID" value="NZ_CP050855.1"/>
</dbReference>
<evidence type="ECO:0000313" key="1">
    <source>
        <dbReference type="EMBL" id="QLH63071.1"/>
    </source>
</evidence>
<sequence>MKNNPNVDRLKLARRQINRLKTMSRNLTDMSIDWDGLDGGMEADFEALASTVEAQIKTHNEMIDEWRQ</sequence>
<name>A0A7D5NLD6_9GAMM</name>